<sequence length="27" mass="3227">MFVSGVSYFPKTRRNSRYKVNCPMFPN</sequence>
<proteinExistence type="predicted"/>
<organism evidence="1">
    <name type="scientific">Arundo donax</name>
    <name type="common">Giant reed</name>
    <name type="synonym">Donax arundinaceus</name>
    <dbReference type="NCBI Taxonomy" id="35708"/>
    <lineage>
        <taxon>Eukaryota</taxon>
        <taxon>Viridiplantae</taxon>
        <taxon>Streptophyta</taxon>
        <taxon>Embryophyta</taxon>
        <taxon>Tracheophyta</taxon>
        <taxon>Spermatophyta</taxon>
        <taxon>Magnoliopsida</taxon>
        <taxon>Liliopsida</taxon>
        <taxon>Poales</taxon>
        <taxon>Poaceae</taxon>
        <taxon>PACMAD clade</taxon>
        <taxon>Arundinoideae</taxon>
        <taxon>Arundineae</taxon>
        <taxon>Arundo</taxon>
    </lineage>
</organism>
<reference evidence="1" key="1">
    <citation type="submission" date="2014-09" db="EMBL/GenBank/DDBJ databases">
        <authorList>
            <person name="Magalhaes I.L.F."/>
            <person name="Oliveira U."/>
            <person name="Santos F.R."/>
            <person name="Vidigal T.H.D.A."/>
            <person name="Brescovit A.D."/>
            <person name="Santos A.J."/>
        </authorList>
    </citation>
    <scope>NUCLEOTIDE SEQUENCE</scope>
    <source>
        <tissue evidence="1">Shoot tissue taken approximately 20 cm above the soil surface</tissue>
    </source>
</reference>
<dbReference type="AlphaFoldDB" id="A0A0A8YID3"/>
<dbReference type="EMBL" id="GBRH01271661">
    <property type="protein sequence ID" value="JAD26234.1"/>
    <property type="molecule type" value="Transcribed_RNA"/>
</dbReference>
<reference evidence="1" key="2">
    <citation type="journal article" date="2015" name="Data Brief">
        <title>Shoot transcriptome of the giant reed, Arundo donax.</title>
        <authorList>
            <person name="Barrero R.A."/>
            <person name="Guerrero F.D."/>
            <person name="Moolhuijzen P."/>
            <person name="Goolsby J.A."/>
            <person name="Tidwell J."/>
            <person name="Bellgard S.E."/>
            <person name="Bellgard M.I."/>
        </authorList>
    </citation>
    <scope>NUCLEOTIDE SEQUENCE</scope>
    <source>
        <tissue evidence="1">Shoot tissue taken approximately 20 cm above the soil surface</tissue>
    </source>
</reference>
<name>A0A0A8YID3_ARUDO</name>
<accession>A0A0A8YID3</accession>
<protein>
    <submittedName>
        <fullName evidence="1">Uncharacterized protein</fullName>
    </submittedName>
</protein>
<evidence type="ECO:0000313" key="1">
    <source>
        <dbReference type="EMBL" id="JAD26234.1"/>
    </source>
</evidence>